<gene>
    <name evidence="3" type="ORF">K466DRAFT_558323</name>
</gene>
<feature type="binding site" evidence="1">
    <location>
        <position position="38"/>
    </location>
    <ligand>
        <name>Ca(2+)</name>
        <dbReference type="ChEBI" id="CHEBI:29108"/>
    </ligand>
</feature>
<evidence type="ECO:0000256" key="1">
    <source>
        <dbReference type="PROSITE-ProRule" id="PRU01032"/>
    </source>
</evidence>
<dbReference type="Proteomes" id="UP000308197">
    <property type="component" value="Unassembled WGS sequence"/>
</dbReference>
<dbReference type="PROSITE" id="PS51695">
    <property type="entry name" value="SEDOLISIN"/>
    <property type="match status" value="1"/>
</dbReference>
<dbReference type="AlphaFoldDB" id="A0A5C3NXM3"/>
<dbReference type="InterPro" id="IPR036852">
    <property type="entry name" value="Peptidase_S8/S53_dom_sf"/>
</dbReference>
<reference evidence="3 4" key="1">
    <citation type="journal article" date="2019" name="Nat. Ecol. Evol.">
        <title>Megaphylogeny resolves global patterns of mushroom evolution.</title>
        <authorList>
            <person name="Varga T."/>
            <person name="Krizsan K."/>
            <person name="Foldi C."/>
            <person name="Dima B."/>
            <person name="Sanchez-Garcia M."/>
            <person name="Sanchez-Ramirez S."/>
            <person name="Szollosi G.J."/>
            <person name="Szarkandi J.G."/>
            <person name="Papp V."/>
            <person name="Albert L."/>
            <person name="Andreopoulos W."/>
            <person name="Angelini C."/>
            <person name="Antonin V."/>
            <person name="Barry K.W."/>
            <person name="Bougher N.L."/>
            <person name="Buchanan P."/>
            <person name="Buyck B."/>
            <person name="Bense V."/>
            <person name="Catcheside P."/>
            <person name="Chovatia M."/>
            <person name="Cooper J."/>
            <person name="Damon W."/>
            <person name="Desjardin D."/>
            <person name="Finy P."/>
            <person name="Geml J."/>
            <person name="Haridas S."/>
            <person name="Hughes K."/>
            <person name="Justo A."/>
            <person name="Karasinski D."/>
            <person name="Kautmanova I."/>
            <person name="Kiss B."/>
            <person name="Kocsube S."/>
            <person name="Kotiranta H."/>
            <person name="LaButti K.M."/>
            <person name="Lechner B.E."/>
            <person name="Liimatainen K."/>
            <person name="Lipzen A."/>
            <person name="Lukacs Z."/>
            <person name="Mihaltcheva S."/>
            <person name="Morgado L.N."/>
            <person name="Niskanen T."/>
            <person name="Noordeloos M.E."/>
            <person name="Ohm R.A."/>
            <person name="Ortiz-Santana B."/>
            <person name="Ovrebo C."/>
            <person name="Racz N."/>
            <person name="Riley R."/>
            <person name="Savchenko A."/>
            <person name="Shiryaev A."/>
            <person name="Soop K."/>
            <person name="Spirin V."/>
            <person name="Szebenyi C."/>
            <person name="Tomsovsky M."/>
            <person name="Tulloss R.E."/>
            <person name="Uehling J."/>
            <person name="Grigoriev I.V."/>
            <person name="Vagvolgyi C."/>
            <person name="Papp T."/>
            <person name="Martin F.M."/>
            <person name="Miettinen O."/>
            <person name="Hibbett D.S."/>
            <person name="Nagy L.G."/>
        </authorList>
    </citation>
    <scope>NUCLEOTIDE SEQUENCE [LARGE SCALE GENOMIC DNA]</scope>
    <source>
        <strain evidence="3 4">HHB13444</strain>
    </source>
</reference>
<feature type="binding site" evidence="1">
    <location>
        <position position="63"/>
    </location>
    <ligand>
        <name>Ca(2+)</name>
        <dbReference type="ChEBI" id="CHEBI:29108"/>
    </ligand>
</feature>
<sequence>VASIIALINDRLLAQGRPPLGFLNPWLYSTGYQALTDITAGNSSIQCAAGEAPRGFSAVEGWDPVTGLGTPNFDKLLSLLDL</sequence>
<accession>A0A5C3NXM3</accession>
<organism evidence="3 4">
    <name type="scientific">Polyporus arcularius HHB13444</name>
    <dbReference type="NCBI Taxonomy" id="1314778"/>
    <lineage>
        <taxon>Eukaryota</taxon>
        <taxon>Fungi</taxon>
        <taxon>Dikarya</taxon>
        <taxon>Basidiomycota</taxon>
        <taxon>Agaricomycotina</taxon>
        <taxon>Agaricomycetes</taxon>
        <taxon>Polyporales</taxon>
        <taxon>Polyporaceae</taxon>
        <taxon>Polyporus</taxon>
    </lineage>
</organism>
<dbReference type="PANTHER" id="PTHR14218:SF15">
    <property type="entry name" value="TRIPEPTIDYL-PEPTIDASE 1"/>
    <property type="match status" value="1"/>
</dbReference>
<dbReference type="GO" id="GO:0004252">
    <property type="term" value="F:serine-type endopeptidase activity"/>
    <property type="evidence" value="ECO:0007669"/>
    <property type="project" value="InterPro"/>
</dbReference>
<keyword evidence="1" id="KW-0106">Calcium</keyword>
<protein>
    <recommendedName>
        <fullName evidence="2">Peptidase S53 domain-containing protein</fullName>
    </recommendedName>
</protein>
<evidence type="ECO:0000313" key="4">
    <source>
        <dbReference type="Proteomes" id="UP000308197"/>
    </source>
</evidence>
<dbReference type="InParanoid" id="A0A5C3NXM3"/>
<proteinExistence type="predicted"/>
<dbReference type="GO" id="GO:0006508">
    <property type="term" value="P:proteolysis"/>
    <property type="evidence" value="ECO:0007669"/>
    <property type="project" value="InterPro"/>
</dbReference>
<dbReference type="GO" id="GO:0046872">
    <property type="term" value="F:metal ion binding"/>
    <property type="evidence" value="ECO:0007669"/>
    <property type="project" value="UniProtKB-UniRule"/>
</dbReference>
<keyword evidence="4" id="KW-1185">Reference proteome</keyword>
<comment type="caution">
    <text evidence="1">Lacks conserved residue(s) required for the propagation of feature annotation.</text>
</comment>
<feature type="binding site" evidence="1">
    <location>
        <position position="37"/>
    </location>
    <ligand>
        <name>Ca(2+)</name>
        <dbReference type="ChEBI" id="CHEBI:29108"/>
    </ligand>
</feature>
<dbReference type="InterPro" id="IPR050819">
    <property type="entry name" value="Tripeptidyl-peptidase_I"/>
</dbReference>
<evidence type="ECO:0000313" key="3">
    <source>
        <dbReference type="EMBL" id="TFK81108.1"/>
    </source>
</evidence>
<feature type="domain" description="Peptidase S53" evidence="2">
    <location>
        <begin position="1"/>
        <end position="82"/>
    </location>
</feature>
<name>A0A5C3NXM3_9APHY</name>
<dbReference type="GO" id="GO:0008240">
    <property type="term" value="F:tripeptidyl-peptidase activity"/>
    <property type="evidence" value="ECO:0007669"/>
    <property type="project" value="TreeGrafter"/>
</dbReference>
<dbReference type="EMBL" id="ML211654">
    <property type="protein sequence ID" value="TFK81108.1"/>
    <property type="molecule type" value="Genomic_DNA"/>
</dbReference>
<evidence type="ECO:0000259" key="2">
    <source>
        <dbReference type="PROSITE" id="PS51695"/>
    </source>
</evidence>
<feature type="binding site" evidence="1">
    <location>
        <position position="61"/>
    </location>
    <ligand>
        <name>Ca(2+)</name>
        <dbReference type="ChEBI" id="CHEBI:29108"/>
    </ligand>
</feature>
<keyword evidence="1" id="KW-0479">Metal-binding</keyword>
<dbReference type="PANTHER" id="PTHR14218">
    <property type="entry name" value="PROTEASE S8 TRIPEPTIDYL PEPTIDASE I CLN2"/>
    <property type="match status" value="1"/>
</dbReference>
<dbReference type="STRING" id="1314778.A0A5C3NXM3"/>
<dbReference type="SUPFAM" id="SSF52743">
    <property type="entry name" value="Subtilisin-like"/>
    <property type="match status" value="1"/>
</dbReference>
<dbReference type="Gene3D" id="3.40.50.200">
    <property type="entry name" value="Peptidase S8/S53 domain"/>
    <property type="match status" value="1"/>
</dbReference>
<comment type="cofactor">
    <cofactor evidence="1">
        <name>Ca(2+)</name>
        <dbReference type="ChEBI" id="CHEBI:29108"/>
    </cofactor>
    <text evidence="1">Binds 1 Ca(2+) ion per subunit.</text>
</comment>
<feature type="non-terminal residue" evidence="3">
    <location>
        <position position="1"/>
    </location>
</feature>
<dbReference type="InterPro" id="IPR030400">
    <property type="entry name" value="Sedolisin_dom"/>
</dbReference>